<keyword evidence="2" id="KW-1185">Reference proteome</keyword>
<dbReference type="EMBL" id="JABBWG010000034">
    <property type="protein sequence ID" value="KAG1809294.1"/>
    <property type="molecule type" value="Genomic_DNA"/>
</dbReference>
<sequence length="261" mass="29546">MVSHTAWGVGDFKLRQSTATCTQTCRPFQRHPPTSLNPTTRVYLDTPGPMSWQPGQSRSQDLSVAPLPLTQTQRDEFDQVILGAIHPDDLRIMQDSEAADTGLDRVFSTFLATTYVHTINFFNRHKLENVLDHTKFMPASLEQHPQLSKVIHDACRTGLYSRILDLKIMQMSDTSSPTRPELAQGKDEFEFLYNSFVRPYIGEAVDGFYEYLKKNDKKFKGSGLRRPYYAKFCSIVQSSGTGKSRLMTEVGILKCIHVSDG</sequence>
<comment type="caution">
    <text evidence="1">The sequence shown here is derived from an EMBL/GenBank/DDBJ whole genome shotgun (WGS) entry which is preliminary data.</text>
</comment>
<dbReference type="AlphaFoldDB" id="A0A9P7E1V2"/>
<dbReference type="Proteomes" id="UP000807769">
    <property type="component" value="Unassembled WGS sequence"/>
</dbReference>
<organism evidence="1 2">
    <name type="scientific">Suillus subaureus</name>
    <dbReference type="NCBI Taxonomy" id="48587"/>
    <lineage>
        <taxon>Eukaryota</taxon>
        <taxon>Fungi</taxon>
        <taxon>Dikarya</taxon>
        <taxon>Basidiomycota</taxon>
        <taxon>Agaricomycotina</taxon>
        <taxon>Agaricomycetes</taxon>
        <taxon>Agaricomycetidae</taxon>
        <taxon>Boletales</taxon>
        <taxon>Suillineae</taxon>
        <taxon>Suillaceae</taxon>
        <taxon>Suillus</taxon>
    </lineage>
</organism>
<name>A0A9P7E1V2_9AGAM</name>
<dbReference type="GeneID" id="64637647"/>
<protein>
    <submittedName>
        <fullName evidence="1">Uncharacterized protein</fullName>
    </submittedName>
</protein>
<proteinExistence type="predicted"/>
<evidence type="ECO:0000313" key="1">
    <source>
        <dbReference type="EMBL" id="KAG1809294.1"/>
    </source>
</evidence>
<gene>
    <name evidence="1" type="ORF">BJ212DRAFT_602442</name>
</gene>
<dbReference type="RefSeq" id="XP_041189120.1">
    <property type="nucleotide sequence ID" value="XM_041343631.1"/>
</dbReference>
<reference evidence="1" key="1">
    <citation type="journal article" date="2020" name="New Phytol.">
        <title>Comparative genomics reveals dynamic genome evolution in host specialist ectomycorrhizal fungi.</title>
        <authorList>
            <person name="Lofgren L.A."/>
            <person name="Nguyen N.H."/>
            <person name="Vilgalys R."/>
            <person name="Ruytinx J."/>
            <person name="Liao H.L."/>
            <person name="Branco S."/>
            <person name="Kuo A."/>
            <person name="LaButti K."/>
            <person name="Lipzen A."/>
            <person name="Andreopoulos W."/>
            <person name="Pangilinan J."/>
            <person name="Riley R."/>
            <person name="Hundley H."/>
            <person name="Na H."/>
            <person name="Barry K."/>
            <person name="Grigoriev I.V."/>
            <person name="Stajich J.E."/>
            <person name="Kennedy P.G."/>
        </authorList>
    </citation>
    <scope>NUCLEOTIDE SEQUENCE</scope>
    <source>
        <strain evidence="1">MN1</strain>
    </source>
</reference>
<accession>A0A9P7E1V2</accession>
<evidence type="ECO:0000313" key="2">
    <source>
        <dbReference type="Proteomes" id="UP000807769"/>
    </source>
</evidence>
<dbReference type="OrthoDB" id="2688488at2759"/>